<evidence type="ECO:0000256" key="1">
    <source>
        <dbReference type="SAM" id="MobiDB-lite"/>
    </source>
</evidence>
<dbReference type="RefSeq" id="XP_012651148.1">
    <property type="nucleotide sequence ID" value="XM_012795694.1"/>
</dbReference>
<dbReference type="Proteomes" id="UP000009168">
    <property type="component" value="Unassembled WGS sequence"/>
</dbReference>
<feature type="compositionally biased region" description="Low complexity" evidence="1">
    <location>
        <begin position="102"/>
        <end position="113"/>
    </location>
</feature>
<evidence type="ECO:0000313" key="2">
    <source>
        <dbReference type="EMBL" id="EWS76364.1"/>
    </source>
</evidence>
<accession>W7XLI8</accession>
<dbReference type="EMBL" id="GG662845">
    <property type="protein sequence ID" value="EWS76364.1"/>
    <property type="molecule type" value="Genomic_DNA"/>
</dbReference>
<protein>
    <submittedName>
        <fullName evidence="2">Uncharacterized protein</fullName>
    </submittedName>
</protein>
<name>W7XLI8_TETTS</name>
<feature type="region of interest" description="Disordered" evidence="1">
    <location>
        <begin position="80"/>
        <end position="117"/>
    </location>
</feature>
<organism evidence="2 3">
    <name type="scientific">Tetrahymena thermophila (strain SB210)</name>
    <dbReference type="NCBI Taxonomy" id="312017"/>
    <lineage>
        <taxon>Eukaryota</taxon>
        <taxon>Sar</taxon>
        <taxon>Alveolata</taxon>
        <taxon>Ciliophora</taxon>
        <taxon>Intramacronucleata</taxon>
        <taxon>Oligohymenophorea</taxon>
        <taxon>Hymenostomatida</taxon>
        <taxon>Tetrahymenina</taxon>
        <taxon>Tetrahymenidae</taxon>
        <taxon>Tetrahymena</taxon>
    </lineage>
</organism>
<dbReference type="KEGG" id="tet:TTHERM_000016038"/>
<feature type="compositionally biased region" description="Basic and acidic residues" evidence="1">
    <location>
        <begin position="88"/>
        <end position="97"/>
    </location>
</feature>
<proteinExistence type="predicted"/>
<dbReference type="InParanoid" id="W7XLI8"/>
<dbReference type="GeneID" id="24436829"/>
<sequence length="135" mass="16398">MLFFYDQSISLGFKQENLANLFQENKKEKEKNQLKQIKRKKDNKNQEKDQQNLSIRTNKQTNKHIKYQLKQQKNQILQKKTKILQKPPQEKTNDKNKQISFKRQTTQTNQKQRPSMPNFLIEQIKIIKRKIKSQK</sequence>
<reference evidence="3" key="1">
    <citation type="journal article" date="2006" name="PLoS Biol.">
        <title>Macronuclear genome sequence of the ciliate Tetrahymena thermophila, a model eukaryote.</title>
        <authorList>
            <person name="Eisen J.A."/>
            <person name="Coyne R.S."/>
            <person name="Wu M."/>
            <person name="Wu D."/>
            <person name="Thiagarajan M."/>
            <person name="Wortman J.R."/>
            <person name="Badger J.H."/>
            <person name="Ren Q."/>
            <person name="Amedeo P."/>
            <person name="Jones K.M."/>
            <person name="Tallon L.J."/>
            <person name="Delcher A.L."/>
            <person name="Salzberg S.L."/>
            <person name="Silva J.C."/>
            <person name="Haas B.J."/>
            <person name="Majoros W.H."/>
            <person name="Farzad M."/>
            <person name="Carlton J.M."/>
            <person name="Smith R.K. Jr."/>
            <person name="Garg J."/>
            <person name="Pearlman R.E."/>
            <person name="Karrer K.M."/>
            <person name="Sun L."/>
            <person name="Manning G."/>
            <person name="Elde N.C."/>
            <person name="Turkewitz A.P."/>
            <person name="Asai D.J."/>
            <person name="Wilkes D.E."/>
            <person name="Wang Y."/>
            <person name="Cai H."/>
            <person name="Collins K."/>
            <person name="Stewart B.A."/>
            <person name="Lee S.R."/>
            <person name="Wilamowska K."/>
            <person name="Weinberg Z."/>
            <person name="Ruzzo W.L."/>
            <person name="Wloga D."/>
            <person name="Gaertig J."/>
            <person name="Frankel J."/>
            <person name="Tsao C.-C."/>
            <person name="Gorovsky M.A."/>
            <person name="Keeling P.J."/>
            <person name="Waller R.F."/>
            <person name="Patron N.J."/>
            <person name="Cherry J.M."/>
            <person name="Stover N.A."/>
            <person name="Krieger C.J."/>
            <person name="del Toro C."/>
            <person name="Ryder H.F."/>
            <person name="Williamson S.C."/>
            <person name="Barbeau R.A."/>
            <person name="Hamilton E.P."/>
            <person name="Orias E."/>
        </authorList>
    </citation>
    <scope>NUCLEOTIDE SEQUENCE [LARGE SCALE GENOMIC DNA]</scope>
    <source>
        <strain evidence="3">SB210</strain>
    </source>
</reference>
<gene>
    <name evidence="2" type="ORF">TTHERM_000016038</name>
</gene>
<dbReference type="AlphaFoldDB" id="W7XLI8"/>
<evidence type="ECO:0000313" key="3">
    <source>
        <dbReference type="Proteomes" id="UP000009168"/>
    </source>
</evidence>
<feature type="region of interest" description="Disordered" evidence="1">
    <location>
        <begin position="28"/>
        <end position="62"/>
    </location>
</feature>
<keyword evidence="3" id="KW-1185">Reference proteome</keyword>